<dbReference type="CDD" id="cd16655">
    <property type="entry name" value="RING-Ubox_WDSUB1-like"/>
    <property type="match status" value="1"/>
</dbReference>
<dbReference type="GO" id="GO:0016567">
    <property type="term" value="P:protein ubiquitination"/>
    <property type="evidence" value="ECO:0007669"/>
    <property type="project" value="InterPro"/>
</dbReference>
<feature type="compositionally biased region" description="Low complexity" evidence="1">
    <location>
        <begin position="416"/>
        <end position="462"/>
    </location>
</feature>
<dbReference type="GO" id="GO:0005634">
    <property type="term" value="C:nucleus"/>
    <property type="evidence" value="ECO:0007669"/>
    <property type="project" value="TreeGrafter"/>
</dbReference>
<feature type="compositionally biased region" description="Gly residues" evidence="1">
    <location>
        <begin position="480"/>
        <end position="491"/>
    </location>
</feature>
<gene>
    <name evidence="3" type="ORF">Agub_g13056</name>
</gene>
<dbReference type="AlphaFoldDB" id="A0AAD3E3P0"/>
<reference evidence="3 4" key="1">
    <citation type="journal article" date="2021" name="Sci. Rep.">
        <title>Genome sequencing of the multicellular alga Astrephomene provides insights into convergent evolution of germ-soma differentiation.</title>
        <authorList>
            <person name="Yamashita S."/>
            <person name="Yamamoto K."/>
            <person name="Matsuzaki R."/>
            <person name="Suzuki S."/>
            <person name="Yamaguchi H."/>
            <person name="Hirooka S."/>
            <person name="Minakuchi Y."/>
            <person name="Miyagishima S."/>
            <person name="Kawachi M."/>
            <person name="Toyoda A."/>
            <person name="Nozaki H."/>
        </authorList>
    </citation>
    <scope>NUCLEOTIDE SEQUENCE [LARGE SCALE GENOMIC DNA]</scope>
    <source>
        <strain evidence="3 4">NIES-4017</strain>
    </source>
</reference>
<accession>A0AAD3E3P0</accession>
<dbReference type="Proteomes" id="UP001054857">
    <property type="component" value="Unassembled WGS sequence"/>
</dbReference>
<dbReference type="InterPro" id="IPR013083">
    <property type="entry name" value="Znf_RING/FYVE/PHD"/>
</dbReference>
<dbReference type="PROSITE" id="PS51698">
    <property type="entry name" value="U_BOX"/>
    <property type="match status" value="1"/>
</dbReference>
<evidence type="ECO:0000259" key="2">
    <source>
        <dbReference type="PROSITE" id="PS51698"/>
    </source>
</evidence>
<evidence type="ECO:0000313" key="3">
    <source>
        <dbReference type="EMBL" id="GFR50791.1"/>
    </source>
</evidence>
<dbReference type="GO" id="GO:0004842">
    <property type="term" value="F:ubiquitin-protein transferase activity"/>
    <property type="evidence" value="ECO:0007669"/>
    <property type="project" value="InterPro"/>
</dbReference>
<dbReference type="SUPFAM" id="SSF57850">
    <property type="entry name" value="RING/U-box"/>
    <property type="match status" value="1"/>
</dbReference>
<evidence type="ECO:0000256" key="1">
    <source>
        <dbReference type="SAM" id="MobiDB-lite"/>
    </source>
</evidence>
<dbReference type="SMART" id="SM00327">
    <property type="entry name" value="VWA"/>
    <property type="match status" value="1"/>
</dbReference>
<dbReference type="PANTHER" id="PTHR45751:SF11">
    <property type="entry name" value="COPINE FAMILY PROTEIN 2"/>
    <property type="match status" value="1"/>
</dbReference>
<dbReference type="InterPro" id="IPR010734">
    <property type="entry name" value="Copine_C"/>
</dbReference>
<name>A0AAD3E3P0_9CHLO</name>
<keyword evidence="4" id="KW-1185">Reference proteome</keyword>
<comment type="caution">
    <text evidence="3">The sequence shown here is derived from an EMBL/GenBank/DDBJ whole genome shotgun (WGS) entry which is preliminary data.</text>
</comment>
<feature type="compositionally biased region" description="Polar residues" evidence="1">
    <location>
        <begin position="357"/>
        <end position="372"/>
    </location>
</feature>
<dbReference type="InterPro" id="IPR036465">
    <property type="entry name" value="vWFA_dom_sf"/>
</dbReference>
<dbReference type="InterPro" id="IPR052079">
    <property type="entry name" value="E3_ligase/Copine_domain"/>
</dbReference>
<dbReference type="PANTHER" id="PTHR45751">
    <property type="entry name" value="COPINE FAMILY PROTEIN 1"/>
    <property type="match status" value="1"/>
</dbReference>
<dbReference type="Gene3D" id="3.30.40.10">
    <property type="entry name" value="Zinc/RING finger domain, C3HC4 (zinc finger)"/>
    <property type="match status" value="1"/>
</dbReference>
<dbReference type="InterPro" id="IPR003613">
    <property type="entry name" value="Ubox_domain"/>
</dbReference>
<proteinExistence type="predicted"/>
<sequence>MGLCSSKCKHERYSVPDGSPPPAYAPGGFAAFKSPTMKFRAISDQYTTLTQVQEALRKGGLESSNLIVAVDFTKSNEWTGKHSFGGRSLHAIGSVPSPYEEAISVIGRTLSTFDDDGFIPCYGFGDATTGDQSVFSFLPGDQPCQGLQQALLRYRELCPHVRMAGPTSFAPAIRQASRIVEASGGQYHILLLVADGQVTRPAGMPSGSHSEQERATIDAIVEASHLPLSIVMVGVGDGPWDLMRDFDDELPQRKFDNFQFVNFTELAASTAGNPDRRAAQFALRALMEVPEQFSAIQRLGLLGSSAVAAAARNRSSTYRATLPRDPPQPPPGSGGGGGGAARSSLYGVKLPPLRTPVSGSALGSGSGNPTLQSSGGKGGAGTSCGACGSGDTTNNNNNSNTGAAAAGGSAGGKGGKAVTSGSAATPGKGSSSSSGNSSCGAAPPGARAAAAPGRSSWDAGASCSAAGASGGVSAAADAGGASGAGGSGGAEGADAAAEPTPDPMFLCPITQDVMEDPVIATDGYTYERSAITKWLAQHATSPLTNKPMPGNAMLIPNHGLRSAIMEWKQKTGQQ</sequence>
<feature type="region of interest" description="Disordered" evidence="1">
    <location>
        <begin position="316"/>
        <end position="383"/>
    </location>
</feature>
<organism evidence="3 4">
    <name type="scientific">Astrephomene gubernaculifera</name>
    <dbReference type="NCBI Taxonomy" id="47775"/>
    <lineage>
        <taxon>Eukaryota</taxon>
        <taxon>Viridiplantae</taxon>
        <taxon>Chlorophyta</taxon>
        <taxon>core chlorophytes</taxon>
        <taxon>Chlorophyceae</taxon>
        <taxon>CS clade</taxon>
        <taxon>Chlamydomonadales</taxon>
        <taxon>Astrephomenaceae</taxon>
        <taxon>Astrephomene</taxon>
    </lineage>
</organism>
<protein>
    <recommendedName>
        <fullName evidence="2">U-box domain-containing protein</fullName>
    </recommendedName>
</protein>
<feature type="region of interest" description="Disordered" evidence="1">
    <location>
        <begin position="405"/>
        <end position="462"/>
    </location>
</feature>
<dbReference type="SUPFAM" id="SSF53300">
    <property type="entry name" value="vWA-like"/>
    <property type="match status" value="1"/>
</dbReference>
<evidence type="ECO:0000313" key="4">
    <source>
        <dbReference type="Proteomes" id="UP001054857"/>
    </source>
</evidence>
<dbReference type="EMBL" id="BMAR01000041">
    <property type="protein sequence ID" value="GFR50791.1"/>
    <property type="molecule type" value="Genomic_DNA"/>
</dbReference>
<dbReference type="Pfam" id="PF04564">
    <property type="entry name" value="U-box"/>
    <property type="match status" value="1"/>
</dbReference>
<feature type="domain" description="U-box" evidence="2">
    <location>
        <begin position="500"/>
        <end position="574"/>
    </location>
</feature>
<dbReference type="SMART" id="SM00504">
    <property type="entry name" value="Ubox"/>
    <property type="match status" value="1"/>
</dbReference>
<feature type="region of interest" description="Disordered" evidence="1">
    <location>
        <begin position="474"/>
        <end position="501"/>
    </location>
</feature>
<dbReference type="Pfam" id="PF07002">
    <property type="entry name" value="Copine"/>
    <property type="match status" value="1"/>
</dbReference>
<dbReference type="InterPro" id="IPR002035">
    <property type="entry name" value="VWF_A"/>
</dbReference>